<reference evidence="2 3" key="1">
    <citation type="submission" date="2017-08" db="EMBL/GenBank/DDBJ databases">
        <title>Infants hospitalized years apart are colonized by the same room-sourced microbial strains.</title>
        <authorList>
            <person name="Brooks B."/>
            <person name="Olm M.R."/>
            <person name="Firek B.A."/>
            <person name="Baker R."/>
            <person name="Thomas B.C."/>
            <person name="Morowitz M.J."/>
            <person name="Banfield J.F."/>
        </authorList>
    </citation>
    <scope>NUCLEOTIDE SEQUENCE [LARGE SCALE GENOMIC DNA]</scope>
    <source>
        <strain evidence="2">S2_003_000_R2_11</strain>
    </source>
</reference>
<dbReference type="Gene3D" id="3.90.180.10">
    <property type="entry name" value="Medium-chain alcohol dehydrogenases, catalytic domain"/>
    <property type="match status" value="1"/>
</dbReference>
<protein>
    <recommendedName>
        <fullName evidence="1">Enoyl reductase (ER) domain-containing protein</fullName>
    </recommendedName>
</protein>
<dbReference type="InterPro" id="IPR036291">
    <property type="entry name" value="NAD(P)-bd_dom_sf"/>
</dbReference>
<dbReference type="Pfam" id="PF00107">
    <property type="entry name" value="ADH_zinc_N"/>
    <property type="match status" value="1"/>
</dbReference>
<dbReference type="AlphaFoldDB" id="A0A2W5S3K4"/>
<dbReference type="InterPro" id="IPR011032">
    <property type="entry name" value="GroES-like_sf"/>
</dbReference>
<dbReference type="Gene3D" id="3.40.50.720">
    <property type="entry name" value="NAD(P)-binding Rossmann-like Domain"/>
    <property type="match status" value="1"/>
</dbReference>
<dbReference type="SMART" id="SM00829">
    <property type="entry name" value="PKS_ER"/>
    <property type="match status" value="1"/>
</dbReference>
<gene>
    <name evidence="2" type="ORF">DI533_10770</name>
</gene>
<evidence type="ECO:0000313" key="2">
    <source>
        <dbReference type="EMBL" id="PZQ97651.1"/>
    </source>
</evidence>
<dbReference type="EMBL" id="QFQS01000002">
    <property type="protein sequence ID" value="PZQ97651.1"/>
    <property type="molecule type" value="Genomic_DNA"/>
</dbReference>
<proteinExistence type="predicted"/>
<evidence type="ECO:0000259" key="1">
    <source>
        <dbReference type="SMART" id="SM00829"/>
    </source>
</evidence>
<dbReference type="SUPFAM" id="SSF50129">
    <property type="entry name" value="GroES-like"/>
    <property type="match status" value="1"/>
</dbReference>
<name>A0A2W5S3K4_CERSP</name>
<accession>A0A2W5S3K4</accession>
<feature type="domain" description="Enoyl reductase (ER)" evidence="1">
    <location>
        <begin position="13"/>
        <end position="309"/>
    </location>
</feature>
<comment type="caution">
    <text evidence="2">The sequence shown here is derived from an EMBL/GenBank/DDBJ whole genome shotgun (WGS) entry which is preliminary data.</text>
</comment>
<dbReference type="PANTHER" id="PTHR43677:SF11">
    <property type="entry name" value="ZINC-CONTAINING ALCOHOL DEHYDROGENASE"/>
    <property type="match status" value="1"/>
</dbReference>
<sequence>MTNMKAAILNAAGTPVWGEIERPAATADTALVKVALAGVNPIDLQLAAGSAGPFPQVPGREGVGLIGGRRVYFSAAPGRFGSMAEESLAIPARTFDVPDELDNSRAVALGIGGLTGWLALSDRAKLQRGETVVVLGASGIVGSIAVQAARLLGAGRIIAAARSAKGLEAARALGADATVALDSDDAELLATRFRDASGGRIDVIVDPLWGVPALGALKAATAGARLVQLGHSAGAVLPLSPGFMRGPQSAILGFSSGGSSVEVRAEAYGRLCAAVLSGDIKFDTRILPLSAVAEAWAVQAASPNLKLCLNPSA</sequence>
<evidence type="ECO:0000313" key="3">
    <source>
        <dbReference type="Proteomes" id="UP000248975"/>
    </source>
</evidence>
<dbReference type="InterPro" id="IPR013149">
    <property type="entry name" value="ADH-like_C"/>
</dbReference>
<dbReference type="GO" id="GO:0016491">
    <property type="term" value="F:oxidoreductase activity"/>
    <property type="evidence" value="ECO:0007669"/>
    <property type="project" value="InterPro"/>
</dbReference>
<dbReference type="PANTHER" id="PTHR43677">
    <property type="entry name" value="SHORT-CHAIN DEHYDROGENASE/REDUCTASE"/>
    <property type="match status" value="1"/>
</dbReference>
<dbReference type="Proteomes" id="UP000248975">
    <property type="component" value="Unassembled WGS sequence"/>
</dbReference>
<dbReference type="InterPro" id="IPR051397">
    <property type="entry name" value="Zn-ADH-like_protein"/>
</dbReference>
<dbReference type="InterPro" id="IPR020843">
    <property type="entry name" value="ER"/>
</dbReference>
<dbReference type="SUPFAM" id="SSF51735">
    <property type="entry name" value="NAD(P)-binding Rossmann-fold domains"/>
    <property type="match status" value="1"/>
</dbReference>
<organism evidence="2 3">
    <name type="scientific">Cereibacter sphaeroides</name>
    <name type="common">Rhodobacter sphaeroides</name>
    <dbReference type="NCBI Taxonomy" id="1063"/>
    <lineage>
        <taxon>Bacteria</taxon>
        <taxon>Pseudomonadati</taxon>
        <taxon>Pseudomonadota</taxon>
        <taxon>Alphaproteobacteria</taxon>
        <taxon>Rhodobacterales</taxon>
        <taxon>Paracoccaceae</taxon>
        <taxon>Cereibacter</taxon>
    </lineage>
</organism>